<accession>A0A1L9RQ78</accession>
<evidence type="ECO:0000256" key="6">
    <source>
        <dbReference type="ARBA" id="ARBA00022741"/>
    </source>
</evidence>
<evidence type="ECO:0000313" key="18">
    <source>
        <dbReference type="Proteomes" id="UP000184383"/>
    </source>
</evidence>
<dbReference type="SUPFAM" id="SSF54211">
    <property type="entry name" value="Ribosomal protein S5 domain 2-like"/>
    <property type="match status" value="1"/>
</dbReference>
<evidence type="ECO:0000256" key="9">
    <source>
        <dbReference type="ARBA" id="ARBA00022955"/>
    </source>
</evidence>
<keyword evidence="6" id="KW-0547">Nucleotide-binding</keyword>
<dbReference type="PANTHER" id="PTHR31814">
    <property type="match status" value="1"/>
</dbReference>
<dbReference type="FunFam" id="3.30.70.890:FF:000018">
    <property type="entry name" value="Phosphomevalonate kinase"/>
    <property type="match status" value="1"/>
</dbReference>
<dbReference type="InterPro" id="IPR006204">
    <property type="entry name" value="GHMP_kinase_N_dom"/>
</dbReference>
<comment type="pathway">
    <text evidence="1 15">Isoprenoid biosynthesis; isopentenyl diphosphate biosynthesis via mevalonate pathway; isopentenyl diphosphate from (R)-mevalonate: step 2/3.</text>
</comment>
<dbReference type="PANTHER" id="PTHR31814:SF2">
    <property type="entry name" value="PHOSPHOMEVALONATE KINASE"/>
    <property type="match status" value="1"/>
</dbReference>
<evidence type="ECO:0000256" key="4">
    <source>
        <dbReference type="ARBA" id="ARBA00022516"/>
    </source>
</evidence>
<dbReference type="PIRSF" id="PIRSF017288">
    <property type="entry name" value="PMK_GHMP_euk"/>
    <property type="match status" value="1"/>
</dbReference>
<dbReference type="EMBL" id="KV878211">
    <property type="protein sequence ID" value="OJJ37115.1"/>
    <property type="molecule type" value="Genomic_DNA"/>
</dbReference>
<evidence type="ECO:0000256" key="7">
    <source>
        <dbReference type="ARBA" id="ARBA00022777"/>
    </source>
</evidence>
<evidence type="ECO:0000256" key="11">
    <source>
        <dbReference type="ARBA" id="ARBA00023098"/>
    </source>
</evidence>
<dbReference type="InterPro" id="IPR016005">
    <property type="entry name" value="Erg8"/>
</dbReference>
<keyword evidence="18" id="KW-1185">Reference proteome</keyword>
<evidence type="ECO:0000256" key="5">
    <source>
        <dbReference type="ARBA" id="ARBA00022679"/>
    </source>
</evidence>
<evidence type="ECO:0000256" key="1">
    <source>
        <dbReference type="ARBA" id="ARBA00005017"/>
    </source>
</evidence>
<evidence type="ECO:0000256" key="10">
    <source>
        <dbReference type="ARBA" id="ARBA00023011"/>
    </source>
</evidence>
<dbReference type="OrthoDB" id="10262935at2759"/>
<evidence type="ECO:0000256" key="14">
    <source>
        <dbReference type="ARBA" id="ARBA00029326"/>
    </source>
</evidence>
<dbReference type="GO" id="GO:0019287">
    <property type="term" value="P:isopentenyl diphosphate biosynthetic process, mevalonate pathway"/>
    <property type="evidence" value="ECO:0007669"/>
    <property type="project" value="UniProtKB-UniRule"/>
</dbReference>
<dbReference type="GO" id="GO:0006696">
    <property type="term" value="P:ergosterol biosynthetic process"/>
    <property type="evidence" value="ECO:0007669"/>
    <property type="project" value="TreeGrafter"/>
</dbReference>
<dbReference type="SUPFAM" id="SSF55060">
    <property type="entry name" value="GHMP Kinase, C-terminal domain"/>
    <property type="match status" value="1"/>
</dbReference>
<sequence length="462" mass="50293">MSGQIPTATALSAPGKVLLTGGYLVLDRNYTGTVFALDARIHAIVEQQKKTPSDAADKENEDTVTVRSPQFVDAIWDYSVHRCENGGGVRVQQKGNGPRNPFVETSLNYALTYIGYVADSKAFGSLSITILADNDYYSETAFSKDAGSQGRFVNFGVPLHEAHKTGLGSSAALVTALVSSLVIHRTMQPDDIGAGRDKLHNLAQAAHCAAQGKVGSGFDVAAAIYGSCLYRRFSPSILESIGDAGSPGFEERLFAVVEDADPQHPWDTECVDFGMRLPRGMQMVLCDVDCGSHSPSMVKKIQEWRKQNQKEADELWVALQTNNENLRLELKRLAQSSDAAASGDYTDVRTYIQRSRAYIQTMTRKSNVPIEPIVQTELLDAVSAIDGVVGGVVPGAGGYDAIVLLIQDKPEVIQRLNTLFENWTSKVEDDFGGKIDTVRLLGVRHGSEGVKNEMLEQYNGWV</sequence>
<dbReference type="GO" id="GO:0005777">
    <property type="term" value="C:peroxisome"/>
    <property type="evidence" value="ECO:0007669"/>
    <property type="project" value="TreeGrafter"/>
</dbReference>
<comment type="similarity">
    <text evidence="2 15">Belongs to the GHMP kinase family. Mevalonate kinase subfamily.</text>
</comment>
<evidence type="ECO:0000256" key="15">
    <source>
        <dbReference type="PIRNR" id="PIRNR017288"/>
    </source>
</evidence>
<proteinExistence type="inferred from homology"/>
<keyword evidence="9 15" id="KW-0752">Steroid biosynthesis</keyword>
<dbReference type="VEuPathDB" id="FungiDB:ASPWEDRAFT_108704"/>
<dbReference type="Proteomes" id="UP000184383">
    <property type="component" value="Unassembled WGS sequence"/>
</dbReference>
<dbReference type="InterPro" id="IPR020568">
    <property type="entry name" value="Ribosomal_Su5_D2-typ_SF"/>
</dbReference>
<dbReference type="FunFam" id="3.30.230.10:FF:000116">
    <property type="entry name" value="Phosphomevalonate kinase"/>
    <property type="match status" value="1"/>
</dbReference>
<dbReference type="Pfam" id="PF00288">
    <property type="entry name" value="GHMP_kinases_N"/>
    <property type="match status" value="1"/>
</dbReference>
<dbReference type="UniPathway" id="UPA00057">
    <property type="reaction ID" value="UER00099"/>
</dbReference>
<keyword evidence="8" id="KW-0067">ATP-binding</keyword>
<dbReference type="InterPro" id="IPR036554">
    <property type="entry name" value="GHMP_kinase_C_sf"/>
</dbReference>
<keyword evidence="13 15" id="KW-0753">Steroid metabolism</keyword>
<dbReference type="EC" id="2.7.4.2" evidence="3 15"/>
<dbReference type="GO" id="GO:0005524">
    <property type="term" value="F:ATP binding"/>
    <property type="evidence" value="ECO:0007669"/>
    <property type="project" value="UniProtKB-UniRule"/>
</dbReference>
<keyword evidence="7 15" id="KW-0418">Kinase</keyword>
<keyword evidence="11 15" id="KW-0443">Lipid metabolism</keyword>
<gene>
    <name evidence="17" type="ORF">ASPWEDRAFT_108704</name>
</gene>
<reference evidence="18" key="1">
    <citation type="journal article" date="2017" name="Genome Biol.">
        <title>Comparative genomics reveals high biological diversity and specific adaptations in the industrially and medically important fungal genus Aspergillus.</title>
        <authorList>
            <person name="de Vries R.P."/>
            <person name="Riley R."/>
            <person name="Wiebenga A."/>
            <person name="Aguilar-Osorio G."/>
            <person name="Amillis S."/>
            <person name="Uchima C.A."/>
            <person name="Anderluh G."/>
            <person name="Asadollahi M."/>
            <person name="Askin M."/>
            <person name="Barry K."/>
            <person name="Battaglia E."/>
            <person name="Bayram O."/>
            <person name="Benocci T."/>
            <person name="Braus-Stromeyer S.A."/>
            <person name="Caldana C."/>
            <person name="Canovas D."/>
            <person name="Cerqueira G.C."/>
            <person name="Chen F."/>
            <person name="Chen W."/>
            <person name="Choi C."/>
            <person name="Clum A."/>
            <person name="Dos Santos R.A."/>
            <person name="Damasio A.R."/>
            <person name="Diallinas G."/>
            <person name="Emri T."/>
            <person name="Fekete E."/>
            <person name="Flipphi M."/>
            <person name="Freyberg S."/>
            <person name="Gallo A."/>
            <person name="Gournas C."/>
            <person name="Habgood R."/>
            <person name="Hainaut M."/>
            <person name="Harispe M.L."/>
            <person name="Henrissat B."/>
            <person name="Hilden K.S."/>
            <person name="Hope R."/>
            <person name="Hossain A."/>
            <person name="Karabika E."/>
            <person name="Karaffa L."/>
            <person name="Karanyi Z."/>
            <person name="Krasevec N."/>
            <person name="Kuo A."/>
            <person name="Kusch H."/>
            <person name="LaButti K."/>
            <person name="Lagendijk E.L."/>
            <person name="Lapidus A."/>
            <person name="Levasseur A."/>
            <person name="Lindquist E."/>
            <person name="Lipzen A."/>
            <person name="Logrieco A.F."/>
            <person name="MacCabe A."/>
            <person name="Maekelae M.R."/>
            <person name="Malavazi I."/>
            <person name="Melin P."/>
            <person name="Meyer V."/>
            <person name="Mielnichuk N."/>
            <person name="Miskei M."/>
            <person name="Molnar A.P."/>
            <person name="Mule G."/>
            <person name="Ngan C.Y."/>
            <person name="Orejas M."/>
            <person name="Orosz E."/>
            <person name="Ouedraogo J.P."/>
            <person name="Overkamp K.M."/>
            <person name="Park H.-S."/>
            <person name="Perrone G."/>
            <person name="Piumi F."/>
            <person name="Punt P.J."/>
            <person name="Ram A.F."/>
            <person name="Ramon A."/>
            <person name="Rauscher S."/>
            <person name="Record E."/>
            <person name="Riano-Pachon D.M."/>
            <person name="Robert V."/>
            <person name="Roehrig J."/>
            <person name="Ruller R."/>
            <person name="Salamov A."/>
            <person name="Salih N.S."/>
            <person name="Samson R.A."/>
            <person name="Sandor E."/>
            <person name="Sanguinetti M."/>
            <person name="Schuetze T."/>
            <person name="Sepcic K."/>
            <person name="Shelest E."/>
            <person name="Sherlock G."/>
            <person name="Sophianopoulou V."/>
            <person name="Squina F.M."/>
            <person name="Sun H."/>
            <person name="Susca A."/>
            <person name="Todd R.B."/>
            <person name="Tsang A."/>
            <person name="Unkles S.E."/>
            <person name="van de Wiele N."/>
            <person name="van Rossen-Uffink D."/>
            <person name="Oliveira J.V."/>
            <person name="Vesth T.C."/>
            <person name="Visser J."/>
            <person name="Yu J.-H."/>
            <person name="Zhou M."/>
            <person name="Andersen M.R."/>
            <person name="Archer D.B."/>
            <person name="Baker S.E."/>
            <person name="Benoit I."/>
            <person name="Brakhage A.A."/>
            <person name="Braus G.H."/>
            <person name="Fischer R."/>
            <person name="Frisvad J.C."/>
            <person name="Goldman G.H."/>
            <person name="Houbraken J."/>
            <person name="Oakley B."/>
            <person name="Pocsi I."/>
            <person name="Scazzocchio C."/>
            <person name="Seiboth B."/>
            <person name="vanKuyk P.A."/>
            <person name="Wortman J."/>
            <person name="Dyer P.S."/>
            <person name="Grigoriev I.V."/>
        </authorList>
    </citation>
    <scope>NUCLEOTIDE SEQUENCE [LARGE SCALE GENOMIC DNA]</scope>
    <source>
        <strain evidence="18">DTO 134E9</strain>
    </source>
</reference>
<evidence type="ECO:0000256" key="12">
    <source>
        <dbReference type="ARBA" id="ARBA00023166"/>
    </source>
</evidence>
<dbReference type="Gene3D" id="3.30.70.890">
    <property type="entry name" value="GHMP kinase, C-terminal domain"/>
    <property type="match status" value="1"/>
</dbReference>
<evidence type="ECO:0000313" key="17">
    <source>
        <dbReference type="EMBL" id="OJJ37115.1"/>
    </source>
</evidence>
<dbReference type="InterPro" id="IPR035102">
    <property type="entry name" value="Phosphomevalonate_kinase"/>
</dbReference>
<dbReference type="AlphaFoldDB" id="A0A1L9RQ78"/>
<comment type="catalytic activity">
    <reaction evidence="14">
        <text>(R)-5-phosphomevalonate + ATP = (R)-5-diphosphomevalonate + ADP</text>
        <dbReference type="Rhea" id="RHEA:16341"/>
        <dbReference type="ChEBI" id="CHEBI:30616"/>
        <dbReference type="ChEBI" id="CHEBI:57557"/>
        <dbReference type="ChEBI" id="CHEBI:58146"/>
        <dbReference type="ChEBI" id="CHEBI:456216"/>
        <dbReference type="EC" id="2.7.4.2"/>
    </reaction>
    <physiologicalReaction direction="left-to-right" evidence="14">
        <dbReference type="Rhea" id="RHEA:16342"/>
    </physiologicalReaction>
</comment>
<feature type="domain" description="GHMP kinase N-terminal" evidence="16">
    <location>
        <begin position="163"/>
        <end position="226"/>
    </location>
</feature>
<evidence type="ECO:0000256" key="13">
    <source>
        <dbReference type="ARBA" id="ARBA00023221"/>
    </source>
</evidence>
<evidence type="ECO:0000256" key="8">
    <source>
        <dbReference type="ARBA" id="ARBA00022840"/>
    </source>
</evidence>
<evidence type="ECO:0000256" key="3">
    <source>
        <dbReference type="ARBA" id="ARBA00012958"/>
    </source>
</evidence>
<dbReference type="GO" id="GO:0004631">
    <property type="term" value="F:phosphomevalonate kinase activity"/>
    <property type="evidence" value="ECO:0007669"/>
    <property type="project" value="UniProtKB-UniRule"/>
</dbReference>
<protein>
    <recommendedName>
        <fullName evidence="3 15">Phosphomevalonate kinase</fullName>
        <ecNumber evidence="3 15">2.7.4.2</ecNumber>
    </recommendedName>
</protein>
<keyword evidence="12" id="KW-1207">Sterol metabolism</keyword>
<dbReference type="InterPro" id="IPR014721">
    <property type="entry name" value="Ribsml_uS5_D2-typ_fold_subgr"/>
</dbReference>
<keyword evidence="5 15" id="KW-0808">Transferase</keyword>
<organism evidence="17 18">
    <name type="scientific">Aspergillus wentii DTO 134E9</name>
    <dbReference type="NCBI Taxonomy" id="1073089"/>
    <lineage>
        <taxon>Eukaryota</taxon>
        <taxon>Fungi</taxon>
        <taxon>Dikarya</taxon>
        <taxon>Ascomycota</taxon>
        <taxon>Pezizomycotina</taxon>
        <taxon>Eurotiomycetes</taxon>
        <taxon>Eurotiomycetidae</taxon>
        <taxon>Eurotiales</taxon>
        <taxon>Aspergillaceae</taxon>
        <taxon>Aspergillus</taxon>
        <taxon>Aspergillus subgen. Cremei</taxon>
    </lineage>
</organism>
<dbReference type="STRING" id="1073089.A0A1L9RQ78"/>
<evidence type="ECO:0000256" key="2">
    <source>
        <dbReference type="ARBA" id="ARBA00006495"/>
    </source>
</evidence>
<keyword evidence="10" id="KW-0756">Sterol biosynthesis</keyword>
<dbReference type="RefSeq" id="XP_040690791.1">
    <property type="nucleotide sequence ID" value="XM_040828013.1"/>
</dbReference>
<dbReference type="GO" id="GO:0010142">
    <property type="term" value="P:farnesyl diphosphate biosynthetic process, mevalonate pathway"/>
    <property type="evidence" value="ECO:0007669"/>
    <property type="project" value="TreeGrafter"/>
</dbReference>
<dbReference type="Gene3D" id="3.30.230.10">
    <property type="match status" value="1"/>
</dbReference>
<name>A0A1L9RQ78_ASPWE</name>
<dbReference type="GeneID" id="63743861"/>
<evidence type="ECO:0000259" key="16">
    <source>
        <dbReference type="Pfam" id="PF00288"/>
    </source>
</evidence>
<keyword evidence="4 15" id="KW-0444">Lipid biosynthesis</keyword>